<evidence type="ECO:0000256" key="1">
    <source>
        <dbReference type="SAM" id="SignalP"/>
    </source>
</evidence>
<keyword evidence="3" id="KW-1185">Reference proteome</keyword>
<protein>
    <recommendedName>
        <fullName evidence="4">Outer membrane protein beta-barrel domain-containing protein</fullName>
    </recommendedName>
</protein>
<evidence type="ECO:0000313" key="3">
    <source>
        <dbReference type="Proteomes" id="UP000023541"/>
    </source>
</evidence>
<dbReference type="STRING" id="1317122.ATO12_24120"/>
<organism evidence="2 3">
    <name type="scientific">Aquimarina atlantica</name>
    <dbReference type="NCBI Taxonomy" id="1317122"/>
    <lineage>
        <taxon>Bacteria</taxon>
        <taxon>Pseudomonadati</taxon>
        <taxon>Bacteroidota</taxon>
        <taxon>Flavobacteriia</taxon>
        <taxon>Flavobacteriales</taxon>
        <taxon>Flavobacteriaceae</taxon>
        <taxon>Aquimarina</taxon>
    </lineage>
</organism>
<reference evidence="2 3" key="1">
    <citation type="submission" date="2014-04" db="EMBL/GenBank/DDBJ databases">
        <title>Aquimarina sp. 22II-S11-z7 Genome Sequencing.</title>
        <authorList>
            <person name="Lai Q."/>
        </authorList>
    </citation>
    <scope>NUCLEOTIDE SEQUENCE [LARGE SCALE GENOMIC DNA]</scope>
    <source>
        <strain evidence="2 3">22II-S11-z7</strain>
    </source>
</reference>
<gene>
    <name evidence="2" type="ORF">ATO12_24120</name>
</gene>
<evidence type="ECO:0008006" key="4">
    <source>
        <dbReference type="Google" id="ProtNLM"/>
    </source>
</evidence>
<proteinExistence type="predicted"/>
<evidence type="ECO:0000313" key="2">
    <source>
        <dbReference type="EMBL" id="EZH72027.1"/>
    </source>
</evidence>
<comment type="caution">
    <text evidence="2">The sequence shown here is derived from an EMBL/GenBank/DDBJ whole genome shotgun (WGS) entry which is preliminary data.</text>
</comment>
<dbReference type="eggNOG" id="ENOG502ZCDG">
    <property type="taxonomic scope" value="Bacteria"/>
</dbReference>
<name>A0A023BPR5_9FLAO</name>
<sequence length="222" mass="24793">MKNVKTTLLFALTCCIFSSTAQESQNYIEFNDRKNIVHGVYLGIHAGYGEIEGKETYIGGLKIAYVANRKFEVGFVTKGLFSNQNIPGIFSPDIADLAAVYSGIHLEPILFSKAKVNLSFPVLVGGGAMGYVNTNWDDEEAERYQEDQWDAIFVVEPGVNVLYNISRYVQLEMGVKYRFSSKAELSSDEITRINGFSAGFGVKMGVFNLGRNRYKKNIPNHE</sequence>
<feature type="chain" id="PRO_5001511828" description="Outer membrane protein beta-barrel domain-containing protein" evidence="1">
    <location>
        <begin position="22"/>
        <end position="222"/>
    </location>
</feature>
<accession>A0A023BPR5</accession>
<dbReference type="RefSeq" id="WP_034245331.1">
    <property type="nucleotide sequence ID" value="NZ_AQRA01000009.1"/>
</dbReference>
<feature type="signal peptide" evidence="1">
    <location>
        <begin position="1"/>
        <end position="21"/>
    </location>
</feature>
<dbReference type="EMBL" id="AQRA01000009">
    <property type="protein sequence ID" value="EZH72027.1"/>
    <property type="molecule type" value="Genomic_DNA"/>
</dbReference>
<dbReference type="Proteomes" id="UP000023541">
    <property type="component" value="Unassembled WGS sequence"/>
</dbReference>
<dbReference type="OrthoDB" id="1122635at2"/>
<keyword evidence="1" id="KW-0732">Signal</keyword>
<dbReference type="AlphaFoldDB" id="A0A023BPR5"/>